<name>A0A6S6SZP1_9BACT</name>
<reference evidence="1" key="1">
    <citation type="submission" date="2020-01" db="EMBL/GenBank/DDBJ databases">
        <authorList>
            <person name="Meier V. D."/>
            <person name="Meier V D."/>
        </authorList>
    </citation>
    <scope>NUCLEOTIDE SEQUENCE</scope>
    <source>
        <strain evidence="1">HLG_WM_MAG_06</strain>
    </source>
</reference>
<evidence type="ECO:0000313" key="1">
    <source>
        <dbReference type="EMBL" id="CAA6812531.1"/>
    </source>
</evidence>
<dbReference type="EMBL" id="CACVAP010000068">
    <property type="protein sequence ID" value="CAA6812531.1"/>
    <property type="molecule type" value="Genomic_DNA"/>
</dbReference>
<gene>
    <name evidence="1" type="ORF">HELGO_WM5580</name>
</gene>
<dbReference type="AlphaFoldDB" id="A0A6S6SZP1"/>
<proteinExistence type="predicted"/>
<protein>
    <submittedName>
        <fullName evidence="1">Uncharacterized protein</fullName>
    </submittedName>
</protein>
<sequence length="141" mass="16219">MKIMTFIGLFLPLLYIGCGESENLSIEKTSVVHQESDINISQKSKEIDLLKELGFDFENEKLSIDINKTSNFLKKMEIEMHGKADELQHKIEKADINFTRDIGISFGEEKVAIDLNKTRKMFQQINILMKEVLLDVNSSKH</sequence>
<organism evidence="1">
    <name type="scientific">uncultured Sulfurovum sp</name>
    <dbReference type="NCBI Taxonomy" id="269237"/>
    <lineage>
        <taxon>Bacteria</taxon>
        <taxon>Pseudomonadati</taxon>
        <taxon>Campylobacterota</taxon>
        <taxon>Epsilonproteobacteria</taxon>
        <taxon>Campylobacterales</taxon>
        <taxon>Sulfurovaceae</taxon>
        <taxon>Sulfurovum</taxon>
        <taxon>environmental samples</taxon>
    </lineage>
</organism>
<accession>A0A6S6SZP1</accession>